<dbReference type="Pfam" id="PF13472">
    <property type="entry name" value="Lipase_GDSL_2"/>
    <property type="match status" value="1"/>
</dbReference>
<evidence type="ECO:0000313" key="4">
    <source>
        <dbReference type="Proteomes" id="UP000315700"/>
    </source>
</evidence>
<accession>A0A517SL57</accession>
<protein>
    <submittedName>
        <fullName evidence="3">GDSL-like Lipase/Acylhydrolase</fullName>
    </submittedName>
</protein>
<dbReference type="SUPFAM" id="SSF52266">
    <property type="entry name" value="SGNH hydrolase"/>
    <property type="match status" value="1"/>
</dbReference>
<proteinExistence type="predicted"/>
<organism evidence="3 4">
    <name type="scientific">Caulifigura coniformis</name>
    <dbReference type="NCBI Taxonomy" id="2527983"/>
    <lineage>
        <taxon>Bacteria</taxon>
        <taxon>Pseudomonadati</taxon>
        <taxon>Planctomycetota</taxon>
        <taxon>Planctomycetia</taxon>
        <taxon>Planctomycetales</taxon>
        <taxon>Planctomycetaceae</taxon>
        <taxon>Caulifigura</taxon>
    </lineage>
</organism>
<dbReference type="InterPro" id="IPR051532">
    <property type="entry name" value="Ester_Hydrolysis_Enzymes"/>
</dbReference>
<feature type="signal peptide" evidence="1">
    <location>
        <begin position="1"/>
        <end position="17"/>
    </location>
</feature>
<reference evidence="3 4" key="1">
    <citation type="submission" date="2019-02" db="EMBL/GenBank/DDBJ databases">
        <title>Deep-cultivation of Planctomycetes and their phenomic and genomic characterization uncovers novel biology.</title>
        <authorList>
            <person name="Wiegand S."/>
            <person name="Jogler M."/>
            <person name="Boedeker C."/>
            <person name="Pinto D."/>
            <person name="Vollmers J."/>
            <person name="Rivas-Marin E."/>
            <person name="Kohn T."/>
            <person name="Peeters S.H."/>
            <person name="Heuer A."/>
            <person name="Rast P."/>
            <person name="Oberbeckmann S."/>
            <person name="Bunk B."/>
            <person name="Jeske O."/>
            <person name="Meyerdierks A."/>
            <person name="Storesund J.E."/>
            <person name="Kallscheuer N."/>
            <person name="Luecker S."/>
            <person name="Lage O.M."/>
            <person name="Pohl T."/>
            <person name="Merkel B.J."/>
            <person name="Hornburger P."/>
            <person name="Mueller R.-W."/>
            <person name="Bruemmer F."/>
            <person name="Labrenz M."/>
            <person name="Spormann A.M."/>
            <person name="Op den Camp H."/>
            <person name="Overmann J."/>
            <person name="Amann R."/>
            <person name="Jetten M.S.M."/>
            <person name="Mascher T."/>
            <person name="Medema M.H."/>
            <person name="Devos D.P."/>
            <person name="Kaster A.-K."/>
            <person name="Ovreas L."/>
            <person name="Rohde M."/>
            <person name="Galperin M.Y."/>
            <person name="Jogler C."/>
        </authorList>
    </citation>
    <scope>NUCLEOTIDE SEQUENCE [LARGE SCALE GENOMIC DNA]</scope>
    <source>
        <strain evidence="3 4">Pan44</strain>
    </source>
</reference>
<sequence precursor="true">MRILFLVIGLAAGLCFAATVDAASPGKLELKDGDRVLWIGGTLIEREQIYGYWEAMLTASFPDRSIRFRNLGWSGDSVWAESRGMFDAPAEGYKRMLAMSADFKPTLIILAYGGNESFAGPAGLERFVAQYKKLVDDLRKPGVRFAFLLPVDMEPASTVDPDLAMSFNKGVVAYREAIRKLADAENAPVIDLTRAAAEESAIAGRSLTTDGLHGTAVGYWALAHRLRDQVASTREGVVLPLPANAHPPEPSAASADRIEQMRLAIIAKNELFFHRWRPQNFTYLFGFRKHEQGNNAVEIPQFDPLIEKQEEVISALRQGN</sequence>
<dbReference type="EMBL" id="CP036271">
    <property type="protein sequence ID" value="QDT56846.1"/>
    <property type="molecule type" value="Genomic_DNA"/>
</dbReference>
<dbReference type="PANTHER" id="PTHR30383:SF5">
    <property type="entry name" value="SGNH HYDROLASE-TYPE ESTERASE DOMAIN-CONTAINING PROTEIN"/>
    <property type="match status" value="1"/>
</dbReference>
<dbReference type="OrthoDB" id="213326at2"/>
<dbReference type="AlphaFoldDB" id="A0A517SL57"/>
<dbReference type="InParanoid" id="A0A517SL57"/>
<dbReference type="PANTHER" id="PTHR30383">
    <property type="entry name" value="THIOESTERASE 1/PROTEASE 1/LYSOPHOSPHOLIPASE L1"/>
    <property type="match status" value="1"/>
</dbReference>
<evidence type="ECO:0000259" key="2">
    <source>
        <dbReference type="Pfam" id="PF13472"/>
    </source>
</evidence>
<dbReference type="InterPro" id="IPR036514">
    <property type="entry name" value="SGNH_hydro_sf"/>
</dbReference>
<dbReference type="RefSeq" id="WP_145034262.1">
    <property type="nucleotide sequence ID" value="NZ_CP036271.1"/>
</dbReference>
<keyword evidence="1" id="KW-0732">Signal</keyword>
<keyword evidence="3" id="KW-0378">Hydrolase</keyword>
<evidence type="ECO:0000256" key="1">
    <source>
        <dbReference type="SAM" id="SignalP"/>
    </source>
</evidence>
<dbReference type="GO" id="GO:0004622">
    <property type="term" value="F:phosphatidylcholine lysophospholipase activity"/>
    <property type="evidence" value="ECO:0007669"/>
    <property type="project" value="TreeGrafter"/>
</dbReference>
<evidence type="ECO:0000313" key="3">
    <source>
        <dbReference type="EMBL" id="QDT56846.1"/>
    </source>
</evidence>
<keyword evidence="4" id="KW-1185">Reference proteome</keyword>
<name>A0A517SL57_9PLAN</name>
<dbReference type="Gene3D" id="3.40.50.1110">
    <property type="entry name" value="SGNH hydrolase"/>
    <property type="match status" value="1"/>
</dbReference>
<feature type="domain" description="SGNH hydrolase-type esterase" evidence="2">
    <location>
        <begin position="50"/>
        <end position="220"/>
    </location>
</feature>
<dbReference type="CDD" id="cd01834">
    <property type="entry name" value="SGNH_hydrolase_like_2"/>
    <property type="match status" value="1"/>
</dbReference>
<dbReference type="KEGG" id="ccos:Pan44_49060"/>
<dbReference type="InterPro" id="IPR013830">
    <property type="entry name" value="SGNH_hydro"/>
</dbReference>
<gene>
    <name evidence="3" type="ORF">Pan44_49060</name>
</gene>
<feature type="chain" id="PRO_5022113847" evidence="1">
    <location>
        <begin position="18"/>
        <end position="320"/>
    </location>
</feature>
<dbReference type="Proteomes" id="UP000315700">
    <property type="component" value="Chromosome"/>
</dbReference>